<keyword evidence="3" id="KW-0862">Zinc</keyword>
<dbReference type="InterPro" id="IPR034732">
    <property type="entry name" value="EPHD"/>
</dbReference>
<dbReference type="AlphaFoldDB" id="A0A811L978"/>
<dbReference type="EMBL" id="CAJFCW020000005">
    <property type="protein sequence ID" value="CAG9119779.1"/>
    <property type="molecule type" value="Genomic_DNA"/>
</dbReference>
<dbReference type="OrthoDB" id="336088at2759"/>
<keyword evidence="2 4" id="KW-0863">Zinc-finger</keyword>
<feature type="compositionally biased region" description="Acidic residues" evidence="6">
    <location>
        <begin position="33"/>
        <end position="43"/>
    </location>
</feature>
<keyword evidence="1" id="KW-0479">Metal-binding</keyword>
<evidence type="ECO:0000313" key="9">
    <source>
        <dbReference type="EMBL" id="CAD5224272.1"/>
    </source>
</evidence>
<dbReference type="PANTHER" id="PTHR13793">
    <property type="entry name" value="PHD FINGER PROTEINS"/>
    <property type="match status" value="1"/>
</dbReference>
<feature type="region of interest" description="Disordered" evidence="6">
    <location>
        <begin position="484"/>
        <end position="580"/>
    </location>
</feature>
<dbReference type="InterPro" id="IPR019786">
    <property type="entry name" value="Zinc_finger_PHD-type_CS"/>
</dbReference>
<evidence type="ECO:0000256" key="2">
    <source>
        <dbReference type="ARBA" id="ARBA00022771"/>
    </source>
</evidence>
<dbReference type="SMART" id="SM00249">
    <property type="entry name" value="PHD"/>
    <property type="match status" value="2"/>
</dbReference>
<dbReference type="InterPro" id="IPR013083">
    <property type="entry name" value="Znf_RING/FYVE/PHD"/>
</dbReference>
<protein>
    <recommendedName>
        <fullName evidence="11">PHD-type domain-containing protein</fullName>
    </recommendedName>
</protein>
<keyword evidence="5" id="KW-0175">Coiled coil</keyword>
<feature type="compositionally biased region" description="Basic and acidic residues" evidence="6">
    <location>
        <begin position="484"/>
        <end position="493"/>
    </location>
</feature>
<dbReference type="InterPro" id="IPR001965">
    <property type="entry name" value="Znf_PHD"/>
</dbReference>
<proteinExistence type="predicted"/>
<evidence type="ECO:0000256" key="4">
    <source>
        <dbReference type="PROSITE-ProRule" id="PRU00146"/>
    </source>
</evidence>
<evidence type="ECO:0000256" key="6">
    <source>
        <dbReference type="SAM" id="MobiDB-lite"/>
    </source>
</evidence>
<dbReference type="PROSITE" id="PS51805">
    <property type="entry name" value="EPHD"/>
    <property type="match status" value="1"/>
</dbReference>
<comment type="caution">
    <text evidence="9">The sequence shown here is derived from an EMBL/GenBank/DDBJ whole genome shotgun (WGS) entry which is preliminary data.</text>
</comment>
<feature type="region of interest" description="Disordered" evidence="6">
    <location>
        <begin position="1"/>
        <end position="86"/>
    </location>
</feature>
<dbReference type="PROSITE" id="PS50016">
    <property type="entry name" value="ZF_PHD_2"/>
    <property type="match status" value="1"/>
</dbReference>
<organism evidence="9 10">
    <name type="scientific">Bursaphelenchus okinawaensis</name>
    <dbReference type="NCBI Taxonomy" id="465554"/>
    <lineage>
        <taxon>Eukaryota</taxon>
        <taxon>Metazoa</taxon>
        <taxon>Ecdysozoa</taxon>
        <taxon>Nematoda</taxon>
        <taxon>Chromadorea</taxon>
        <taxon>Rhabditida</taxon>
        <taxon>Tylenchina</taxon>
        <taxon>Tylenchomorpha</taxon>
        <taxon>Aphelenchoidea</taxon>
        <taxon>Aphelenchoididae</taxon>
        <taxon>Bursaphelenchus</taxon>
    </lineage>
</organism>
<dbReference type="InterPro" id="IPR011011">
    <property type="entry name" value="Znf_FYVE_PHD"/>
</dbReference>
<feature type="domain" description="PHD-type" evidence="8">
    <location>
        <begin position="155"/>
        <end position="284"/>
    </location>
</feature>
<evidence type="ECO:0000259" key="7">
    <source>
        <dbReference type="PROSITE" id="PS50016"/>
    </source>
</evidence>
<feature type="compositionally biased region" description="Low complexity" evidence="6">
    <location>
        <begin position="514"/>
        <end position="526"/>
    </location>
</feature>
<dbReference type="GO" id="GO:0008270">
    <property type="term" value="F:zinc ion binding"/>
    <property type="evidence" value="ECO:0007669"/>
    <property type="project" value="UniProtKB-KW"/>
</dbReference>
<dbReference type="EMBL" id="CAJFDH010000005">
    <property type="protein sequence ID" value="CAD5224272.1"/>
    <property type="molecule type" value="Genomic_DNA"/>
</dbReference>
<dbReference type="Pfam" id="PF13832">
    <property type="entry name" value="zf-HC5HC2H_2"/>
    <property type="match status" value="1"/>
</dbReference>
<dbReference type="InterPro" id="IPR050701">
    <property type="entry name" value="Histone_Mod_Regulator"/>
</dbReference>
<evidence type="ECO:0000256" key="3">
    <source>
        <dbReference type="ARBA" id="ARBA00022833"/>
    </source>
</evidence>
<gene>
    <name evidence="9" type="ORF">BOKJ2_LOCUS10996</name>
</gene>
<evidence type="ECO:0000256" key="1">
    <source>
        <dbReference type="ARBA" id="ARBA00022723"/>
    </source>
</evidence>
<evidence type="ECO:0008006" key="11">
    <source>
        <dbReference type="Google" id="ProtNLM"/>
    </source>
</evidence>
<dbReference type="Gene3D" id="3.30.40.10">
    <property type="entry name" value="Zinc/RING finger domain, C3HC4 (zinc finger)"/>
    <property type="match status" value="2"/>
</dbReference>
<accession>A0A811L978</accession>
<feature type="compositionally biased region" description="Acidic residues" evidence="6">
    <location>
        <begin position="52"/>
        <end position="82"/>
    </location>
</feature>
<dbReference type="PANTHER" id="PTHR13793:SF158">
    <property type="entry name" value="PHD-TYPE DOMAIN-CONTAINING PROTEIN"/>
    <property type="match status" value="1"/>
</dbReference>
<feature type="compositionally biased region" description="Basic and acidic residues" evidence="6">
    <location>
        <begin position="544"/>
        <end position="553"/>
    </location>
</feature>
<name>A0A811L978_9BILA</name>
<dbReference type="Proteomes" id="UP000614601">
    <property type="component" value="Unassembled WGS sequence"/>
</dbReference>
<evidence type="ECO:0000256" key="5">
    <source>
        <dbReference type="SAM" id="Coils"/>
    </source>
</evidence>
<sequence>MDQERANYIKGAIQRAPGKRQIKPTAVALADFQGEEESDEDFNPEGGSDSELNSDEEGDGEDDDAEDMDDEEDEEEDESSEVVEEKQEAELVCSICLNFRKTEGDKLIQCDKCGVAVHETCYAVDDYVDEDASVISNFSTEPWFCEPCLYGYEEPPHCELCPRRFGAFKRADVGGKFVHLVCALYTTGVSFGDVDNLTAVSWQEIDYKRFGRKSCNACTSVVESRSGLVTCCEAGLCKQHYHISCAQRMGFLVDTDYDHSQQPSSSNDKHVEIHPHFILCKTHNAPELIQKKRTQYLKFLRQEERRMVQLKFKRLNNREEAKLKAQQKCYQKRMTNFKNVTVHMPSVDHKRQRMFHTSAGVMEGFAEKAELLGFTKQEFEESFTRLDPSELPQLAPAFTHDFIRFYSHRENVLFNEEKERLEDSKREFTMLEREEKDLKQLLSEKKERNKSGKQKEHADKVNAMYKKFQAFFKKMPIRFDRATEVAKKEEKVKSPPRKKAKVSNVYKPESRPQSSSANSISHSDISTPPPLTSVSNSRSASEGVGDHFLDERPVLIPMVPQNGELSQKSRSQRPKRVLKV</sequence>
<feature type="domain" description="PHD-type" evidence="7">
    <location>
        <begin position="90"/>
        <end position="151"/>
    </location>
</feature>
<feature type="compositionally biased region" description="Basic residues" evidence="6">
    <location>
        <begin position="570"/>
        <end position="580"/>
    </location>
</feature>
<keyword evidence="10" id="KW-1185">Reference proteome</keyword>
<feature type="coiled-coil region" evidence="5">
    <location>
        <begin position="414"/>
        <end position="451"/>
    </location>
</feature>
<evidence type="ECO:0000313" key="10">
    <source>
        <dbReference type="Proteomes" id="UP000614601"/>
    </source>
</evidence>
<dbReference type="GO" id="GO:0006357">
    <property type="term" value="P:regulation of transcription by RNA polymerase II"/>
    <property type="evidence" value="ECO:0007669"/>
    <property type="project" value="TreeGrafter"/>
</dbReference>
<dbReference type="Proteomes" id="UP000783686">
    <property type="component" value="Unassembled WGS sequence"/>
</dbReference>
<evidence type="ECO:0000259" key="8">
    <source>
        <dbReference type="PROSITE" id="PS51805"/>
    </source>
</evidence>
<dbReference type="InterPro" id="IPR019787">
    <property type="entry name" value="Znf_PHD-finger"/>
</dbReference>
<dbReference type="CDD" id="cd15561">
    <property type="entry name" value="PHD1_PHF14"/>
    <property type="match status" value="1"/>
</dbReference>
<reference evidence="9" key="1">
    <citation type="submission" date="2020-09" db="EMBL/GenBank/DDBJ databases">
        <authorList>
            <person name="Kikuchi T."/>
        </authorList>
    </citation>
    <scope>NUCLEOTIDE SEQUENCE</scope>
    <source>
        <strain evidence="9">SH1</strain>
    </source>
</reference>
<dbReference type="Pfam" id="PF00628">
    <property type="entry name" value="PHD"/>
    <property type="match status" value="1"/>
</dbReference>
<dbReference type="SUPFAM" id="SSF57903">
    <property type="entry name" value="FYVE/PHD zinc finger"/>
    <property type="match status" value="1"/>
</dbReference>
<dbReference type="PROSITE" id="PS01359">
    <property type="entry name" value="ZF_PHD_1"/>
    <property type="match status" value="1"/>
</dbReference>